<keyword evidence="1" id="KW-1133">Transmembrane helix</keyword>
<keyword evidence="2" id="KW-0732">Signal</keyword>
<evidence type="ECO:0000256" key="1">
    <source>
        <dbReference type="SAM" id="Phobius"/>
    </source>
</evidence>
<gene>
    <name evidence="4" type="primary">Aste57867_11178</name>
    <name evidence="3" type="ORF">As57867_011136</name>
    <name evidence="4" type="ORF">ASTE57867_11178</name>
</gene>
<proteinExistence type="predicted"/>
<keyword evidence="1" id="KW-0472">Membrane</keyword>
<sequence length="122" mass="13108">MRVIVVTISLIVGIAIAPTSNDSSIVSTSTAPVTSQTTIHPTPRPPLMVDGDLLPSPPCVENLVGPSWMLQLLLITTAAAIAIVTCVGVALFRVKRQAWEQPPSDDEDVYIMADRRMTLVLM</sequence>
<keyword evidence="1" id="KW-0812">Transmembrane</keyword>
<keyword evidence="5" id="KW-1185">Reference proteome</keyword>
<feature type="transmembrane region" description="Helical" evidence="1">
    <location>
        <begin position="68"/>
        <end position="92"/>
    </location>
</feature>
<dbReference type="EMBL" id="VJMH01005257">
    <property type="protein sequence ID" value="KAF0698193.1"/>
    <property type="molecule type" value="Genomic_DNA"/>
</dbReference>
<feature type="signal peptide" evidence="2">
    <location>
        <begin position="1"/>
        <end position="21"/>
    </location>
</feature>
<evidence type="ECO:0000256" key="2">
    <source>
        <dbReference type="SAM" id="SignalP"/>
    </source>
</evidence>
<organism evidence="4 5">
    <name type="scientific">Aphanomyces stellatus</name>
    <dbReference type="NCBI Taxonomy" id="120398"/>
    <lineage>
        <taxon>Eukaryota</taxon>
        <taxon>Sar</taxon>
        <taxon>Stramenopiles</taxon>
        <taxon>Oomycota</taxon>
        <taxon>Saprolegniomycetes</taxon>
        <taxon>Saprolegniales</taxon>
        <taxon>Verrucalvaceae</taxon>
        <taxon>Aphanomyces</taxon>
    </lineage>
</organism>
<dbReference type="AlphaFoldDB" id="A0A485KS70"/>
<name>A0A485KS70_9STRA</name>
<dbReference type="Proteomes" id="UP000332933">
    <property type="component" value="Unassembled WGS sequence"/>
</dbReference>
<reference evidence="3" key="2">
    <citation type="submission" date="2019-06" db="EMBL/GenBank/DDBJ databases">
        <title>Genomics analysis of Aphanomyces spp. identifies a new class of oomycete effector associated with host adaptation.</title>
        <authorList>
            <person name="Gaulin E."/>
        </authorList>
    </citation>
    <scope>NUCLEOTIDE SEQUENCE</scope>
    <source>
        <strain evidence="3">CBS 578.67</strain>
    </source>
</reference>
<evidence type="ECO:0000313" key="3">
    <source>
        <dbReference type="EMBL" id="KAF0698193.1"/>
    </source>
</evidence>
<evidence type="ECO:0000313" key="5">
    <source>
        <dbReference type="Proteomes" id="UP000332933"/>
    </source>
</evidence>
<evidence type="ECO:0000313" key="4">
    <source>
        <dbReference type="EMBL" id="VFT88045.1"/>
    </source>
</evidence>
<feature type="chain" id="PRO_5036116165" evidence="2">
    <location>
        <begin position="22"/>
        <end position="122"/>
    </location>
</feature>
<reference evidence="4 5" key="1">
    <citation type="submission" date="2019-03" db="EMBL/GenBank/DDBJ databases">
        <authorList>
            <person name="Gaulin E."/>
            <person name="Dumas B."/>
        </authorList>
    </citation>
    <scope>NUCLEOTIDE SEQUENCE [LARGE SCALE GENOMIC DNA]</scope>
    <source>
        <strain evidence="4">CBS 568.67</strain>
    </source>
</reference>
<protein>
    <submittedName>
        <fullName evidence="4">Aste57867_11178 protein</fullName>
    </submittedName>
</protein>
<dbReference type="EMBL" id="CAADRA010005278">
    <property type="protein sequence ID" value="VFT88045.1"/>
    <property type="molecule type" value="Genomic_DNA"/>
</dbReference>
<accession>A0A485KS70</accession>